<evidence type="ECO:0000313" key="2">
    <source>
        <dbReference type="Proteomes" id="UP000095759"/>
    </source>
</evidence>
<dbReference type="Proteomes" id="UP000095759">
    <property type="component" value="Unassembled WGS sequence"/>
</dbReference>
<protein>
    <submittedName>
        <fullName evidence="1">Uncharacterized protein</fullName>
    </submittedName>
</protein>
<dbReference type="AlphaFoldDB" id="A0A1E5P5J5"/>
<gene>
    <name evidence="1" type="ORF">AS594_10335</name>
</gene>
<proteinExistence type="predicted"/>
<sequence length="98" mass="11028">MREHLRDLMVDGMTQLRVTALMEDGQTVQVTAITAFQHQDPWTTLEPGQGGSEDEIRKGLAEKLRAYLEEHVGRALVLRGPDSVIVCPPGQIPYFRVR</sequence>
<evidence type="ECO:0000313" key="1">
    <source>
        <dbReference type="EMBL" id="OEJ24823.1"/>
    </source>
</evidence>
<reference evidence="1 2" key="1">
    <citation type="submission" date="2016-08" db="EMBL/GenBank/DDBJ databases">
        <title>Complete genome sequence of Streptomyces agglomeratus strain 6-3-2, a novel anti-MRSA actinomycete isolated from Wuli of Tebit, China.</title>
        <authorList>
            <person name="Chen X."/>
        </authorList>
    </citation>
    <scope>NUCLEOTIDE SEQUENCE [LARGE SCALE GENOMIC DNA]</scope>
    <source>
        <strain evidence="1 2">6-3-2</strain>
    </source>
</reference>
<keyword evidence="2" id="KW-1185">Reference proteome</keyword>
<comment type="caution">
    <text evidence="1">The sequence shown here is derived from an EMBL/GenBank/DDBJ whole genome shotgun (WGS) entry which is preliminary data.</text>
</comment>
<name>A0A1E5P5J5_9ACTN</name>
<dbReference type="EMBL" id="MEHJ01000001">
    <property type="protein sequence ID" value="OEJ24823.1"/>
    <property type="molecule type" value="Genomic_DNA"/>
</dbReference>
<accession>A0A1E5P5J5</accession>
<organism evidence="1 2">
    <name type="scientific">Streptomyces agglomeratus</name>
    <dbReference type="NCBI Taxonomy" id="285458"/>
    <lineage>
        <taxon>Bacteria</taxon>
        <taxon>Bacillati</taxon>
        <taxon>Actinomycetota</taxon>
        <taxon>Actinomycetes</taxon>
        <taxon>Kitasatosporales</taxon>
        <taxon>Streptomycetaceae</taxon>
        <taxon>Streptomyces</taxon>
    </lineage>
</organism>